<keyword evidence="2" id="KW-1185">Reference proteome</keyword>
<evidence type="ECO:0000313" key="1">
    <source>
        <dbReference type="EMBL" id="SLN53794.1"/>
    </source>
</evidence>
<organism evidence="1 2">
    <name type="scientific">Roseovarius litorisediminis</name>
    <dbReference type="NCBI Taxonomy" id="1312363"/>
    <lineage>
        <taxon>Bacteria</taxon>
        <taxon>Pseudomonadati</taxon>
        <taxon>Pseudomonadota</taxon>
        <taxon>Alphaproteobacteria</taxon>
        <taxon>Rhodobacterales</taxon>
        <taxon>Roseobacteraceae</taxon>
        <taxon>Roseovarius</taxon>
    </lineage>
</organism>
<protein>
    <submittedName>
        <fullName evidence="1">Uncharacterized protein</fullName>
    </submittedName>
</protein>
<proteinExistence type="predicted"/>
<name>A0A1Y5T1E4_9RHOB</name>
<accession>A0A1Y5T1E4</accession>
<gene>
    <name evidence="1" type="ORF">PEL8287_02859</name>
</gene>
<dbReference type="Proteomes" id="UP000193827">
    <property type="component" value="Unassembled WGS sequence"/>
</dbReference>
<dbReference type="AlphaFoldDB" id="A0A1Y5T1E4"/>
<reference evidence="1 2" key="1">
    <citation type="submission" date="2017-03" db="EMBL/GenBank/DDBJ databases">
        <authorList>
            <person name="Afonso C.L."/>
            <person name="Miller P.J."/>
            <person name="Scott M.A."/>
            <person name="Spackman E."/>
            <person name="Goraichik I."/>
            <person name="Dimitrov K.M."/>
            <person name="Suarez D.L."/>
            <person name="Swayne D.E."/>
        </authorList>
    </citation>
    <scope>NUCLEOTIDE SEQUENCE [LARGE SCALE GENOMIC DNA]</scope>
    <source>
        <strain evidence="1 2">CECT 8287</strain>
    </source>
</reference>
<evidence type="ECO:0000313" key="2">
    <source>
        <dbReference type="Proteomes" id="UP000193827"/>
    </source>
</evidence>
<dbReference type="EMBL" id="FWFL01000007">
    <property type="protein sequence ID" value="SLN53794.1"/>
    <property type="molecule type" value="Genomic_DNA"/>
</dbReference>
<sequence length="282" mass="31003">MKQSRPEIPQKNETGQSRLRHSLWRFANTCRSSSQTRYSLHTDHKILLRAILVEIDETILPREITLTADTGATAVLTVSNRRLLSLFLSDDETGQTGELPSDPTSAAKQYISRLLYMFGRCDEVALEVSERAPAKLAVGLSCSAQSLADAAGLCDIYGPLNPSLDRFLQDIKDMACAWIELGPPPAAQKSHGSEGLIKMLENFERASLNRGQTLAQAQKIGGQEPSCVLLPLKGDRLLTMVVSRNTKLIALTQTSEKQAICDNWYTITTSLTADRFGQKKPG</sequence>